<dbReference type="SMR" id="J3KS46"/>
<dbReference type="EMBL" id="AC132938">
    <property type="status" value="NOT_ANNOTATED_CDS"/>
    <property type="molecule type" value="Genomic_DNA"/>
</dbReference>
<dbReference type="InterPro" id="IPR038901">
    <property type="entry name" value="HEXDC-like"/>
</dbReference>
<dbReference type="InterPro" id="IPR017853">
    <property type="entry name" value="GH"/>
</dbReference>
<keyword evidence="3 4" id="KW-1267">Proteomics identification</keyword>
<dbReference type="Ensembl" id="ENST00000578775.2">
    <property type="protein sequence ID" value="ENSP00000462303.3"/>
    <property type="gene ID" value="ENSG00000169660.17"/>
</dbReference>
<dbReference type="AlphaFoldDB" id="J3KS46"/>
<dbReference type="GeneTree" id="ENSGT00390000014852"/>
<dbReference type="OpenTargets" id="ENSG00000169660"/>
<protein>
    <submittedName>
        <fullName evidence="1">Hexosaminidase D</fullName>
    </submittedName>
</protein>
<accession>J3KS46</accession>
<dbReference type="Proteomes" id="UP000005640">
    <property type="component" value="Chromosome 17"/>
</dbReference>
<dbReference type="ExpressionAtlas" id="J3KS46">
    <property type="expression patterns" value="baseline and differential"/>
</dbReference>
<organism evidence="1 2">
    <name type="scientific">Homo sapiens</name>
    <name type="common">Human</name>
    <dbReference type="NCBI Taxonomy" id="9606"/>
    <lineage>
        <taxon>Eukaryota</taxon>
        <taxon>Metazoa</taxon>
        <taxon>Chordata</taxon>
        <taxon>Craniata</taxon>
        <taxon>Vertebrata</taxon>
        <taxon>Euteleostomi</taxon>
        <taxon>Mammalia</taxon>
        <taxon>Eutheria</taxon>
        <taxon>Euarchontoglires</taxon>
        <taxon>Primates</taxon>
        <taxon>Haplorrhini</taxon>
        <taxon>Catarrhini</taxon>
        <taxon>Hominidae</taxon>
        <taxon>Homo</taxon>
    </lineage>
</organism>
<dbReference type="Ensembl" id="ENST00000578775.2">
    <property type="protein sequence ID" value="ENSP00000462303.3"/>
    <property type="gene ID" value="ENSG00000169660.18"/>
</dbReference>
<dbReference type="GO" id="GO:0015929">
    <property type="term" value="F:hexosaminidase activity"/>
    <property type="evidence" value="ECO:0007669"/>
    <property type="project" value="InterPro"/>
</dbReference>
<sequence length="115" mass="12748">MSGSTPFQMRLVHLDLKGAPPKVSYLSEIFPLFRALGANGLLIEYEDMFPYEGPLRLLRAKYAYRLECSGAILAHRELCLPGSSDSPASASRVAGITAPLKSKRSCIWLDSMSWR</sequence>
<evidence type="ECO:0007829" key="3">
    <source>
        <dbReference type="PeptideAtlas" id="J3KS46"/>
    </source>
</evidence>
<dbReference type="HGNC" id="HGNC:26307">
    <property type="gene designation" value="HEXD"/>
</dbReference>
<gene>
    <name evidence="1" type="primary">HEXD</name>
</gene>
<dbReference type="SUPFAM" id="SSF51445">
    <property type="entry name" value="(Trans)glycosidases"/>
    <property type="match status" value="1"/>
</dbReference>
<reference evidence="1" key="5">
    <citation type="submission" date="2025-09" db="UniProtKB">
        <authorList>
            <consortium name="Ensembl"/>
        </authorList>
    </citation>
    <scope>IDENTIFICATION</scope>
</reference>
<reference evidence="1 2" key="2">
    <citation type="journal article" date="2004" name="Nature">
        <title>Finishing the euchromatic sequence of the human genome.</title>
        <authorList>
            <consortium name="International Human Genome Sequencing Consortium"/>
        </authorList>
    </citation>
    <scope>NUCLEOTIDE SEQUENCE [LARGE SCALE GENOMIC DNA]</scope>
</reference>
<dbReference type="UCSC" id="uc060lzu.1">
    <property type="organism name" value="human"/>
</dbReference>
<dbReference type="PANTHER" id="PTHR21040">
    <property type="entry name" value="BCDNA.GH04120"/>
    <property type="match status" value="1"/>
</dbReference>
<dbReference type="HOGENOM" id="CLU_2660905_0_0_1"/>
<proteinExistence type="evidence at protein level"/>
<dbReference type="PANTHER" id="PTHR21040:SF6">
    <property type="entry name" value="HEXOSAMINIDASE D"/>
    <property type="match status" value="1"/>
</dbReference>
<name>J3KS46_HUMAN</name>
<evidence type="ECO:0007829" key="4">
    <source>
        <dbReference type="ProteomicsDB" id="J3KS46"/>
    </source>
</evidence>
<keyword evidence="2" id="KW-1185">Reference proteome</keyword>
<dbReference type="OrthoDB" id="47475at2759"/>
<evidence type="ECO:0000313" key="2">
    <source>
        <dbReference type="Proteomes" id="UP000005640"/>
    </source>
</evidence>
<dbReference type="MassIVE" id="J3KS46"/>
<evidence type="ECO:0000313" key="1">
    <source>
        <dbReference type="Ensembl" id="ENSP00000462303.3"/>
    </source>
</evidence>
<reference evidence="1" key="4">
    <citation type="submission" date="2025-08" db="UniProtKB">
        <authorList>
            <consortium name="Ensembl"/>
        </authorList>
    </citation>
    <scope>IDENTIFICATION</scope>
</reference>
<dbReference type="Bgee" id="ENSG00000169660">
    <property type="expression patterns" value="Expressed in right uterine tube and 144 other cell types or tissues"/>
</dbReference>
<reference evidence="1 2" key="1">
    <citation type="journal article" date="2001" name="Nature">
        <title>Initial sequencing and analysis of the human genome.</title>
        <authorList>
            <consortium name="International Human Genome Sequencing Consortium"/>
            <person name="Lander E.S."/>
            <person name="Linton L.M."/>
            <person name="Birren B."/>
            <person name="Nusbaum C."/>
            <person name="Zody M.C."/>
            <person name="Baldwin J."/>
            <person name="Devon K."/>
            <person name="Dewar K."/>
            <person name="Doyle M."/>
            <person name="FitzHugh W."/>
            <person name="Funke R."/>
            <person name="Gage D."/>
            <person name="Harris K."/>
            <person name="Heaford A."/>
            <person name="Howland J."/>
            <person name="Kann L."/>
            <person name="Lehoczky J."/>
            <person name="LeVine R."/>
            <person name="McEwan P."/>
            <person name="McKernan K."/>
            <person name="Meldrim J."/>
            <person name="Mesirov J.P."/>
            <person name="Miranda C."/>
            <person name="Morris W."/>
            <person name="Naylor J."/>
            <person name="Raymond C."/>
            <person name="Rosetti M."/>
            <person name="Santos R."/>
            <person name="Sheridan A."/>
            <person name="Sougnez C."/>
            <person name="Stange-Thomann N."/>
            <person name="Stojanovic N."/>
            <person name="Subramanian A."/>
            <person name="Wyman D."/>
            <person name="Rogers J."/>
            <person name="Sulston J."/>
            <person name="Ainscough R."/>
            <person name="Beck S."/>
            <person name="Bentley D."/>
            <person name="Burton J."/>
            <person name="Clee C."/>
            <person name="Carter N."/>
            <person name="Coulson A."/>
            <person name="Deadman R."/>
            <person name="Deloukas P."/>
            <person name="Dunham A."/>
            <person name="Dunham I."/>
            <person name="Durbin R."/>
            <person name="French L."/>
            <person name="Grafham D."/>
            <person name="Gregory S."/>
            <person name="Hubbard T."/>
            <person name="Humphray S."/>
            <person name="Hunt A."/>
            <person name="Jones M."/>
            <person name="Lloyd C."/>
            <person name="McMurray A."/>
            <person name="Matthews L."/>
            <person name="Mercer S."/>
            <person name="Milne S."/>
            <person name="Mullikin J.C."/>
            <person name="Mungall A."/>
            <person name="Plumb R."/>
            <person name="Ross M."/>
            <person name="Shownkeen R."/>
            <person name="Sims S."/>
            <person name="Waterston R.H."/>
            <person name="Wilson R.K."/>
            <person name="Hillier L.W."/>
            <person name="McPherson J.D."/>
            <person name="Marra M.A."/>
            <person name="Mardis E.R."/>
            <person name="Fulton L.A."/>
            <person name="Chinwalla A.T."/>
            <person name="Pepin K.H."/>
            <person name="Gish W.R."/>
            <person name="Chissoe S.L."/>
            <person name="Wendl M.C."/>
            <person name="Delehaunty K.D."/>
            <person name="Miner T.L."/>
            <person name="Delehaunty A."/>
            <person name="Kramer J.B."/>
            <person name="Cook L.L."/>
            <person name="Fulton R.S."/>
            <person name="Johnson D.L."/>
            <person name="Minx P.J."/>
            <person name="Clifton S.W."/>
            <person name="Hawkins T."/>
            <person name="Branscomb E."/>
            <person name="Predki P."/>
            <person name="Richardson P."/>
            <person name="Wenning S."/>
            <person name="Slezak T."/>
            <person name="Doggett N."/>
            <person name="Cheng J.F."/>
            <person name="Olsen A."/>
            <person name="Lucas S."/>
            <person name="Elkin C."/>
            <person name="Uberbacher E."/>
            <person name="Frazier M."/>
            <person name="Gibbs R.A."/>
            <person name="Muzny D.M."/>
            <person name="Scherer S.E."/>
            <person name="Bouck J.B."/>
            <person name="Sodergren E.J."/>
            <person name="Worley K.C."/>
            <person name="Rives C.M."/>
            <person name="Gorrell J.H."/>
            <person name="Metzker M.L."/>
            <person name="Naylor S.L."/>
            <person name="Kucherlapati R.S."/>
            <person name="Nelson D.L."/>
            <person name="Weinstock G.M."/>
            <person name="Sakaki Y."/>
            <person name="Fujiyama A."/>
            <person name="Hattori M."/>
            <person name="Yada T."/>
            <person name="Toyoda A."/>
            <person name="Itoh T."/>
            <person name="Kawagoe C."/>
            <person name="Watanabe H."/>
            <person name="Totoki Y."/>
            <person name="Taylor T."/>
            <person name="Weissenbach J."/>
            <person name="Heilig R."/>
            <person name="Saurin W."/>
            <person name="Artiguenave F."/>
            <person name="Brottier P."/>
            <person name="Bruls T."/>
            <person name="Pelletier E."/>
            <person name="Robert C."/>
            <person name="Wincker P."/>
            <person name="Smith D.R."/>
            <person name="Doucette-Stamm L."/>
            <person name="Rubenfield M."/>
            <person name="Weinstock K."/>
            <person name="Lee H.M."/>
            <person name="Dubois J."/>
            <person name="Rosenthal A."/>
            <person name="Platzer M."/>
            <person name="Nyakatura G."/>
            <person name="Taudien S."/>
            <person name="Rump A."/>
            <person name="Yang H."/>
            <person name="Yu J."/>
            <person name="Wang J."/>
            <person name="Huang G."/>
            <person name="Gu J."/>
            <person name="Hood L."/>
            <person name="Rowen L."/>
            <person name="Madan A."/>
            <person name="Qin S."/>
            <person name="Davis R.W."/>
            <person name="Federspiel N.A."/>
            <person name="Abola A.P."/>
            <person name="Proctor M.J."/>
            <person name="Myers R.M."/>
            <person name="Schmutz J."/>
            <person name="Dickson M."/>
            <person name="Grimwood J."/>
            <person name="Cox D.R."/>
            <person name="Olson M.V."/>
            <person name="Kaul R."/>
            <person name="Raymond C."/>
            <person name="Shimizu N."/>
            <person name="Kawasaki K."/>
            <person name="Minoshima S."/>
            <person name="Evans G.A."/>
            <person name="Athanasiou M."/>
            <person name="Schultz R."/>
            <person name="Roe B.A."/>
            <person name="Chen F."/>
            <person name="Pan H."/>
            <person name="Ramser J."/>
            <person name="Lehrach H."/>
            <person name="Reinhardt R."/>
            <person name="McCombie W.R."/>
            <person name="de la Bastide M."/>
            <person name="Dedhia N."/>
            <person name="Blocker H."/>
            <person name="Hornischer K."/>
            <person name="Nordsiek G."/>
            <person name="Agarwala R."/>
            <person name="Aravind L."/>
            <person name="Bailey J.A."/>
            <person name="Bateman A."/>
            <person name="Batzoglou S."/>
            <person name="Birney E."/>
            <person name="Bork P."/>
            <person name="Brown D.G."/>
            <person name="Burge C.B."/>
            <person name="Cerutti L."/>
            <person name="Chen H.C."/>
            <person name="Church D."/>
            <person name="Clamp M."/>
            <person name="Copley R.R."/>
            <person name="Doerks T."/>
            <person name="Eddy S.R."/>
            <person name="Eichler E.E."/>
            <person name="Furey T.S."/>
            <person name="Galagan J."/>
            <person name="Gilbert J.G."/>
            <person name="Harmon C."/>
            <person name="Hayashizaki Y."/>
            <person name="Haussler D."/>
            <person name="Hermjakob H."/>
            <person name="Hokamp K."/>
            <person name="Jang W."/>
            <person name="Johnson L.S."/>
            <person name="Jones T.A."/>
            <person name="Kasif S."/>
            <person name="Kaspryzk A."/>
            <person name="Kennedy S."/>
            <person name="Kent W.J."/>
            <person name="Kitts P."/>
            <person name="Koonin E.V."/>
            <person name="Korf I."/>
            <person name="Kulp D."/>
            <person name="Lancet D."/>
            <person name="Lowe T.M."/>
            <person name="McLysaght A."/>
            <person name="Mikkelsen T."/>
            <person name="Moran J.V."/>
            <person name="Mulder N."/>
            <person name="Pollara V.J."/>
            <person name="Ponting C.P."/>
            <person name="Schuler G."/>
            <person name="Schultz J."/>
            <person name="Slater G."/>
            <person name="Smit A.F."/>
            <person name="Stupka E."/>
            <person name="Szustakowski J."/>
            <person name="Thierry-Mieg D."/>
            <person name="Thierry-Mieg J."/>
            <person name="Wagner L."/>
            <person name="Wallis J."/>
            <person name="Wheeler R."/>
            <person name="Williams A."/>
            <person name="Wolf Y.I."/>
            <person name="Wolfe K.H."/>
            <person name="Yang S.P."/>
            <person name="Yeh R.F."/>
            <person name="Collins F."/>
            <person name="Guyer M.S."/>
            <person name="Peterson J."/>
            <person name="Felsenfeld A."/>
            <person name="Wetterstrand K.A."/>
            <person name="Patrinos A."/>
            <person name="Morgan M.J."/>
            <person name="de Jong P."/>
            <person name="Catanese J.J."/>
            <person name="Osoegawa K."/>
            <person name="Shizuya H."/>
            <person name="Choi S."/>
            <person name="Chen Y.J."/>
        </authorList>
    </citation>
    <scope>NUCLEOTIDE SEQUENCE [LARGE SCALE GENOMIC DNA]</scope>
</reference>
<dbReference type="VEuPathDB" id="HostDB:ENSG00000169660"/>
<reference evidence="1 2" key="3">
    <citation type="journal article" date="2006" name="Nature">
        <title>DNA sequence of human chromosome 17 and analysis of rearrangement in the human lineage.</title>
        <authorList>
            <person name="Zody M.C."/>
            <person name="Garber M."/>
            <person name="Adams D.J."/>
            <person name="Sharpe T."/>
            <person name="Harrow J."/>
            <person name="Lupski J.R."/>
            <person name="Nicholson C."/>
            <person name="Searle S.M."/>
            <person name="Wilming L."/>
            <person name="Young S.K."/>
            <person name="Abouelleil A."/>
            <person name="Allen N.R."/>
            <person name="Bi W."/>
            <person name="Bloom T."/>
            <person name="Borowsky M.L."/>
            <person name="Bugalter B.E."/>
            <person name="Butler J."/>
            <person name="Chang J.L."/>
            <person name="Chen C.K."/>
            <person name="Cook A."/>
            <person name="Corum B."/>
            <person name="Cuomo C.A."/>
            <person name="de Jong P.J."/>
            <person name="DeCaprio D."/>
            <person name="Dewar K."/>
            <person name="FitzGerald M."/>
            <person name="Gilbert J."/>
            <person name="Gibson R."/>
            <person name="Gnerre S."/>
            <person name="Goldstein S."/>
            <person name="Grafham D.V."/>
            <person name="Grocock R."/>
            <person name="Hafez N."/>
            <person name="Hagopian D.S."/>
            <person name="Hart E."/>
            <person name="Norman C.H."/>
            <person name="Humphray S."/>
            <person name="Jaffe D.B."/>
            <person name="Jones M."/>
            <person name="Kamal M."/>
            <person name="Khodiyar V.K."/>
            <person name="LaButti K."/>
            <person name="Laird G."/>
            <person name="Lehoczky J."/>
            <person name="Liu X."/>
            <person name="Lokyitsang T."/>
            <person name="Loveland J."/>
            <person name="Lui A."/>
            <person name="Macdonald P."/>
            <person name="Major J.E."/>
            <person name="Matthews L."/>
            <person name="Mauceli E."/>
            <person name="McCarroll S.A."/>
            <person name="Mihalev A.H."/>
            <person name="Mudge J."/>
            <person name="Nguyen C."/>
            <person name="Nicol R."/>
            <person name="O'Leary S.B."/>
            <person name="Osoegawa K."/>
            <person name="Schwartz D.C."/>
            <person name="Shaw-Smith C."/>
            <person name="Stankiewicz P."/>
            <person name="Steward C."/>
            <person name="Swarbreck D."/>
            <person name="Venkataraman V."/>
            <person name="Whittaker C.A."/>
            <person name="Yang X."/>
            <person name="Zimmer A.R."/>
            <person name="Bradley A."/>
            <person name="Hubbard T."/>
            <person name="Birren B.W."/>
            <person name="Rogers J."/>
            <person name="Lander E.S."/>
            <person name="Nusbaum C."/>
        </authorList>
    </citation>
    <scope>NUCLEOTIDE SEQUENCE [LARGE SCALE GENOMIC DNA]</scope>
</reference>
<dbReference type="Gene3D" id="3.20.20.80">
    <property type="entry name" value="Glycosidases"/>
    <property type="match status" value="1"/>
</dbReference>